<evidence type="ECO:0000313" key="2">
    <source>
        <dbReference type="Proteomes" id="UP000199155"/>
    </source>
</evidence>
<dbReference type="STRING" id="417292.SAMN05421806_102312"/>
<name>A0A1G8WAI6_9ACTN</name>
<dbReference type="RefSeq" id="WP_143041317.1">
    <property type="nucleotide sequence ID" value="NZ_FNFF01000002.1"/>
</dbReference>
<organism evidence="1 2">
    <name type="scientific">Streptomyces indicus</name>
    <dbReference type="NCBI Taxonomy" id="417292"/>
    <lineage>
        <taxon>Bacteria</taxon>
        <taxon>Bacillati</taxon>
        <taxon>Actinomycetota</taxon>
        <taxon>Actinomycetes</taxon>
        <taxon>Kitasatosporales</taxon>
        <taxon>Streptomycetaceae</taxon>
        <taxon>Streptomyces</taxon>
    </lineage>
</organism>
<evidence type="ECO:0000313" key="1">
    <source>
        <dbReference type="EMBL" id="SDJ74745.1"/>
    </source>
</evidence>
<reference evidence="1 2" key="1">
    <citation type="submission" date="2016-10" db="EMBL/GenBank/DDBJ databases">
        <authorList>
            <person name="de Groot N.N."/>
        </authorList>
    </citation>
    <scope>NUCLEOTIDE SEQUENCE [LARGE SCALE GENOMIC DNA]</scope>
    <source>
        <strain evidence="1 2">CGMCC 4.5727</strain>
    </source>
</reference>
<accession>A0A1G8WAI6</accession>
<dbReference type="AlphaFoldDB" id="A0A1G8WAI6"/>
<sequence>MITKSTPAPMADAITDTIAAVLEHSPTATPDEAAVEIITTLAVDGWTISALSTMAPDKRMPAIPGPAEAMVCPLYQCLDDRTYTRQQLAEHLGEHTIDELAHAIATDAFGGRAIS</sequence>
<gene>
    <name evidence="1" type="ORF">SAMN05421806_102312</name>
</gene>
<keyword evidence="2" id="KW-1185">Reference proteome</keyword>
<protein>
    <submittedName>
        <fullName evidence="1">Uncharacterized protein</fullName>
    </submittedName>
</protein>
<dbReference type="EMBL" id="FNFF01000002">
    <property type="protein sequence ID" value="SDJ74745.1"/>
    <property type="molecule type" value="Genomic_DNA"/>
</dbReference>
<dbReference type="Proteomes" id="UP000199155">
    <property type="component" value="Unassembled WGS sequence"/>
</dbReference>
<proteinExistence type="predicted"/>